<comment type="caution">
    <text evidence="2">The sequence shown here is derived from an EMBL/GenBank/DDBJ whole genome shotgun (WGS) entry which is preliminary data.</text>
</comment>
<sequence length="343" mass="37466">MSLRRAGLCHSQSTKEKKAMSRKSGIPVPGPRQSGGSGGSARSNASLTSSRRCSATPEAPMSNRSSLPVSSRMPASMAPSRRSKDSSTLQSPAIRMHPSIKSSNPKANLVSQNKPTAIASEDRRDSRVAVYTPPGKSTQIPDEQLETPATPRPEEKQHSCTAKSPVPKSSPFIGVQVAEPCVQGGLTHRLKPCGHKVITHSPVPCGRNCAREFREEVSEWAIPKVTEQPFVCAACVHVHLKSHREASEELTKSKFAASKARMGDVLSEEWLEEQFKYAQSVLQNDLERQSKKFKQLGRECCIIPGEPLFDEPKKEFLVEDAPPHRPILFKSQKAAGSPGEFRG</sequence>
<reference evidence="2 3" key="1">
    <citation type="submission" date="2015-07" db="EMBL/GenBank/DDBJ databases">
        <title>Comparative genomics of the Sigatoka disease complex on banana suggests a link between parallel evolutionary changes in Pseudocercospora fijiensis and Pseudocercospora eumusae and increased virulence on the banana host.</title>
        <authorList>
            <person name="Chang T.-C."/>
            <person name="Salvucci A."/>
            <person name="Crous P.W."/>
            <person name="Stergiopoulos I."/>
        </authorList>
    </citation>
    <scope>NUCLEOTIDE SEQUENCE [LARGE SCALE GENOMIC DNA]</scope>
    <source>
        <strain evidence="2 3">CBS 116634</strain>
    </source>
</reference>
<evidence type="ECO:0000313" key="3">
    <source>
        <dbReference type="Proteomes" id="UP000073492"/>
    </source>
</evidence>
<organism evidence="2 3">
    <name type="scientific">Pseudocercospora musae</name>
    <dbReference type="NCBI Taxonomy" id="113226"/>
    <lineage>
        <taxon>Eukaryota</taxon>
        <taxon>Fungi</taxon>
        <taxon>Dikarya</taxon>
        <taxon>Ascomycota</taxon>
        <taxon>Pezizomycotina</taxon>
        <taxon>Dothideomycetes</taxon>
        <taxon>Dothideomycetidae</taxon>
        <taxon>Mycosphaerellales</taxon>
        <taxon>Mycosphaerellaceae</taxon>
        <taxon>Pseudocercospora</taxon>
    </lineage>
</organism>
<protein>
    <submittedName>
        <fullName evidence="2">Uncharacterized protein</fullName>
    </submittedName>
</protein>
<evidence type="ECO:0000256" key="1">
    <source>
        <dbReference type="SAM" id="MobiDB-lite"/>
    </source>
</evidence>
<dbReference type="EMBL" id="LFZO01000085">
    <property type="protein sequence ID" value="KXT14330.1"/>
    <property type="molecule type" value="Genomic_DNA"/>
</dbReference>
<dbReference type="OrthoDB" id="3632962at2759"/>
<keyword evidence="3" id="KW-1185">Reference proteome</keyword>
<proteinExistence type="predicted"/>
<accession>A0A139II00</accession>
<dbReference type="AlphaFoldDB" id="A0A139II00"/>
<name>A0A139II00_9PEZI</name>
<feature type="region of interest" description="Disordered" evidence="1">
    <location>
        <begin position="1"/>
        <end position="167"/>
    </location>
</feature>
<gene>
    <name evidence="2" type="ORF">AC579_4008</name>
</gene>
<dbReference type="Proteomes" id="UP000073492">
    <property type="component" value="Unassembled WGS sequence"/>
</dbReference>
<feature type="compositionally biased region" description="Polar residues" evidence="1">
    <location>
        <begin position="100"/>
        <end position="115"/>
    </location>
</feature>
<evidence type="ECO:0000313" key="2">
    <source>
        <dbReference type="EMBL" id="KXT14330.1"/>
    </source>
</evidence>